<dbReference type="GO" id="GO:0008966">
    <property type="term" value="F:phosphoglucosamine mutase activity"/>
    <property type="evidence" value="ECO:0007669"/>
    <property type="project" value="UniProtKB-EC"/>
</dbReference>
<dbReference type="Gene3D" id="3.30.310.50">
    <property type="entry name" value="Alpha-D-phosphohexomutase, C-terminal domain"/>
    <property type="match status" value="1"/>
</dbReference>
<dbReference type="InterPro" id="IPR036900">
    <property type="entry name" value="A-D-PHexomutase_C_sf"/>
</dbReference>
<comment type="similarity">
    <text evidence="2 7">Belongs to the phosphohexose mutase family.</text>
</comment>
<dbReference type="RefSeq" id="WP_244721652.1">
    <property type="nucleotide sequence ID" value="NZ_CP095049.1"/>
</dbReference>
<evidence type="ECO:0000313" key="12">
    <source>
        <dbReference type="EMBL" id="UOQ54554.1"/>
    </source>
</evidence>
<reference evidence="12 13" key="1">
    <citation type="submission" date="2022-04" db="EMBL/GenBank/DDBJ databases">
        <title>Hymenobacter sp. isolated from the air.</title>
        <authorList>
            <person name="Won M."/>
            <person name="Lee C.-M."/>
            <person name="Woen H.-Y."/>
            <person name="Kwon S.-W."/>
        </authorList>
    </citation>
    <scope>NUCLEOTIDE SEQUENCE [LARGE SCALE GENOMIC DNA]</scope>
    <source>
        <strain evidence="13">5116 S-27</strain>
    </source>
</reference>
<feature type="domain" description="Alpha-D-phosphohexomutase alpha/beta/alpha" evidence="9">
    <location>
        <begin position="8"/>
        <end position="139"/>
    </location>
</feature>
<dbReference type="InterPro" id="IPR050060">
    <property type="entry name" value="Phosphoglucosamine_mutase"/>
</dbReference>
<dbReference type="SUPFAM" id="SSF55957">
    <property type="entry name" value="Phosphoglucomutase, C-terminal domain"/>
    <property type="match status" value="1"/>
</dbReference>
<feature type="domain" description="Alpha-D-phosphohexomutase alpha/beta/alpha" evidence="11">
    <location>
        <begin position="269"/>
        <end position="371"/>
    </location>
</feature>
<dbReference type="Gene3D" id="3.40.120.10">
    <property type="entry name" value="Alpha-D-Glucose-1,6-Bisphosphate, subunit A, domain 3"/>
    <property type="match status" value="3"/>
</dbReference>
<evidence type="ECO:0000256" key="5">
    <source>
        <dbReference type="ARBA" id="ARBA00022842"/>
    </source>
</evidence>
<dbReference type="InterPro" id="IPR005846">
    <property type="entry name" value="A-D-PHexomutase_a/b/a-III"/>
</dbReference>
<dbReference type="SUPFAM" id="SSF53738">
    <property type="entry name" value="Phosphoglucomutase, first 3 domains"/>
    <property type="match status" value="3"/>
</dbReference>
<evidence type="ECO:0000256" key="7">
    <source>
        <dbReference type="RuleBase" id="RU004326"/>
    </source>
</evidence>
<dbReference type="PRINTS" id="PR00509">
    <property type="entry name" value="PGMPMM"/>
</dbReference>
<evidence type="ECO:0000256" key="1">
    <source>
        <dbReference type="ARBA" id="ARBA00001946"/>
    </source>
</evidence>
<comment type="cofactor">
    <cofactor evidence="1">
        <name>Mg(2+)</name>
        <dbReference type="ChEBI" id="CHEBI:18420"/>
    </cofactor>
</comment>
<dbReference type="InterPro" id="IPR016066">
    <property type="entry name" value="A-D-PHexomutase_CS"/>
</dbReference>
<evidence type="ECO:0000256" key="4">
    <source>
        <dbReference type="ARBA" id="ARBA00022723"/>
    </source>
</evidence>
<dbReference type="PANTHER" id="PTHR42946">
    <property type="entry name" value="PHOSPHOHEXOSE MUTASE"/>
    <property type="match status" value="1"/>
</dbReference>
<dbReference type="InterPro" id="IPR016055">
    <property type="entry name" value="A-D-PHexomutase_a/b/a-I/II/III"/>
</dbReference>
<evidence type="ECO:0000256" key="3">
    <source>
        <dbReference type="ARBA" id="ARBA00022553"/>
    </source>
</evidence>
<dbReference type="EC" id="5.4.2.10" evidence="12"/>
<feature type="domain" description="Alpha-D-phosphohexomutase alpha/beta/alpha" evidence="10">
    <location>
        <begin position="171"/>
        <end position="262"/>
    </location>
</feature>
<dbReference type="Pfam" id="PF02880">
    <property type="entry name" value="PGM_PMM_III"/>
    <property type="match status" value="1"/>
</dbReference>
<feature type="domain" description="Alpha-D-phosphohexomutase C-terminal" evidence="8">
    <location>
        <begin position="396"/>
        <end position="453"/>
    </location>
</feature>
<dbReference type="InterPro" id="IPR005843">
    <property type="entry name" value="A-D-PHexomutase_C"/>
</dbReference>
<dbReference type="InterPro" id="IPR005844">
    <property type="entry name" value="A-D-PHexomutase_a/b/a-I"/>
</dbReference>
<evidence type="ECO:0000256" key="2">
    <source>
        <dbReference type="ARBA" id="ARBA00010231"/>
    </source>
</evidence>
<dbReference type="Pfam" id="PF02879">
    <property type="entry name" value="PGM_PMM_II"/>
    <property type="match status" value="1"/>
</dbReference>
<keyword evidence="5 7" id="KW-0460">Magnesium</keyword>
<gene>
    <name evidence="12" type="primary">glmM</name>
    <name evidence="12" type="ORF">MUN80_07265</name>
</gene>
<accession>A0ABY4FF26</accession>
<dbReference type="InterPro" id="IPR005845">
    <property type="entry name" value="A-D-PHexomutase_a/b/a-II"/>
</dbReference>
<evidence type="ECO:0000313" key="13">
    <source>
        <dbReference type="Proteomes" id="UP000831785"/>
    </source>
</evidence>
<keyword evidence="6 12" id="KW-0413">Isomerase</keyword>
<dbReference type="PROSITE" id="PS00710">
    <property type="entry name" value="PGM_PMM"/>
    <property type="match status" value="1"/>
</dbReference>
<proteinExistence type="inferred from homology"/>
<dbReference type="EMBL" id="CP095049">
    <property type="protein sequence ID" value="UOQ54554.1"/>
    <property type="molecule type" value="Genomic_DNA"/>
</dbReference>
<evidence type="ECO:0000259" key="8">
    <source>
        <dbReference type="Pfam" id="PF00408"/>
    </source>
</evidence>
<keyword evidence="13" id="KW-1185">Reference proteome</keyword>
<protein>
    <submittedName>
        <fullName evidence="12">Phosphoglucosamine mutase</fullName>
        <ecNumber evidence="12">5.4.2.10</ecNumber>
    </submittedName>
</protein>
<keyword evidence="3" id="KW-0597">Phosphoprotein</keyword>
<evidence type="ECO:0000259" key="9">
    <source>
        <dbReference type="Pfam" id="PF02878"/>
    </source>
</evidence>
<name>A0ABY4FF26_9BACT</name>
<dbReference type="Proteomes" id="UP000831785">
    <property type="component" value="Chromosome"/>
</dbReference>
<dbReference type="InterPro" id="IPR024086">
    <property type="entry name" value="GlmM_arc-type"/>
</dbReference>
<dbReference type="Pfam" id="PF02878">
    <property type="entry name" value="PGM_PMM_I"/>
    <property type="match status" value="1"/>
</dbReference>
<evidence type="ECO:0000259" key="11">
    <source>
        <dbReference type="Pfam" id="PF02880"/>
    </source>
</evidence>
<dbReference type="Pfam" id="PF00408">
    <property type="entry name" value="PGM_PMM_IV"/>
    <property type="match status" value="1"/>
</dbReference>
<dbReference type="NCBIfam" id="TIGR03990">
    <property type="entry name" value="Arch_GlmM"/>
    <property type="match status" value="1"/>
</dbReference>
<keyword evidence="4 7" id="KW-0479">Metal-binding</keyword>
<dbReference type="InterPro" id="IPR005841">
    <property type="entry name" value="Alpha-D-phosphohexomutase_SF"/>
</dbReference>
<evidence type="ECO:0000256" key="6">
    <source>
        <dbReference type="ARBA" id="ARBA00023235"/>
    </source>
</evidence>
<organism evidence="12 13">
    <name type="scientific">Hymenobacter cellulosivorans</name>
    <dbReference type="NCBI Taxonomy" id="2932249"/>
    <lineage>
        <taxon>Bacteria</taxon>
        <taxon>Pseudomonadati</taxon>
        <taxon>Bacteroidota</taxon>
        <taxon>Cytophagia</taxon>
        <taxon>Cytophagales</taxon>
        <taxon>Hymenobacteraceae</taxon>
        <taxon>Hymenobacter</taxon>
    </lineage>
</organism>
<evidence type="ECO:0000259" key="10">
    <source>
        <dbReference type="Pfam" id="PF02879"/>
    </source>
</evidence>
<sequence>MALIKSISGIRGTIGGAAGEGLTPIDVVKYAAAFGTWVLEKTQNNTIVIGRDARISGEMVSKLVEGTLRGLGIDVIDLGLSTTPTVEIAVPAKKAGGGIILTASHNPKQWNALKLLNDKGEFISDEEGQAVLALGDNESFNFAPVNKLGQYSTDNTFFKKHIKAILALPLVDVEAIKAKKFRVVIDCVNSTGGIVVPMLLEALGVEKVEKLFCEPTGDFAHNPEPLPENLRDIARVLEKGSFDLGIVVDPDVDRLALVNEDGSMFGEEYTLVAVADYVLQQSGGGNTVSNLSSTRALRDVTEKAGGNYAAAAVGEVNVVTKMKETNAIIGGEGNGGIIYPELHYGRDSLVGIALFLSHLAKSNLTMTRLRASYPGYFISKNKIELTPEIDTDQVLVQMQQRYAKQPVNTIDGVKIEFDKEWVHLRKSNTEPIIRIYAESDSNATADHLANKIIADIKEIISQKS</sequence>
<dbReference type="PANTHER" id="PTHR42946:SF1">
    <property type="entry name" value="PHOSPHOGLUCOMUTASE (ALPHA-D-GLUCOSE-1,6-BISPHOSPHATE-DEPENDENT)"/>
    <property type="match status" value="1"/>
</dbReference>